<evidence type="ECO:0000256" key="4">
    <source>
        <dbReference type="ARBA" id="ARBA00006902"/>
    </source>
</evidence>
<dbReference type="EC" id="3.5.4.27" evidence="5 12"/>
<comment type="subcellular location">
    <subcellularLocation>
        <location evidence="2 12">Cytoplasm</location>
    </subcellularLocation>
</comment>
<dbReference type="Pfam" id="PF02289">
    <property type="entry name" value="MCH"/>
    <property type="match status" value="1"/>
</dbReference>
<evidence type="ECO:0000313" key="14">
    <source>
        <dbReference type="Proteomes" id="UP000263642"/>
    </source>
</evidence>
<proteinExistence type="inferred from homology"/>
<dbReference type="UniPathway" id="UPA00562">
    <property type="reaction ID" value="UER00703"/>
</dbReference>
<evidence type="ECO:0000256" key="8">
    <source>
        <dbReference type="ARBA" id="ARBA00022563"/>
    </source>
</evidence>
<evidence type="ECO:0000313" key="13">
    <source>
        <dbReference type="EMBL" id="HCO25574.1"/>
    </source>
</evidence>
<dbReference type="GO" id="GO:0018759">
    <property type="term" value="F:methenyltetrahydromethanopterin cyclohydrolase activity"/>
    <property type="evidence" value="ECO:0007669"/>
    <property type="project" value="UniProtKB-UniRule"/>
</dbReference>
<evidence type="ECO:0000256" key="9">
    <source>
        <dbReference type="ARBA" id="ARBA00022801"/>
    </source>
</evidence>
<dbReference type="Gene3D" id="3.30.1030.10">
    <property type="entry name" value="Methenyltetrahydromethanopterin Cyclohydrolase, Chain A, domain 2"/>
    <property type="match status" value="1"/>
</dbReference>
<dbReference type="NCBIfam" id="TIGR03120">
    <property type="entry name" value="one_C_mch"/>
    <property type="match status" value="1"/>
</dbReference>
<dbReference type="Proteomes" id="UP000263642">
    <property type="component" value="Unassembled WGS sequence"/>
</dbReference>
<name>A0A3D3R9M2_9PLAN</name>
<evidence type="ECO:0000256" key="1">
    <source>
        <dbReference type="ARBA" id="ARBA00004058"/>
    </source>
</evidence>
<evidence type="ECO:0000256" key="6">
    <source>
        <dbReference type="ARBA" id="ARBA00020597"/>
    </source>
</evidence>
<evidence type="ECO:0000256" key="3">
    <source>
        <dbReference type="ARBA" id="ARBA00005087"/>
    </source>
</evidence>
<evidence type="ECO:0000256" key="5">
    <source>
        <dbReference type="ARBA" id="ARBA00012765"/>
    </source>
</evidence>
<dbReference type="HAMAP" id="MF_00486">
    <property type="entry name" value="McH"/>
    <property type="match status" value="1"/>
</dbReference>
<evidence type="ECO:0000256" key="7">
    <source>
        <dbReference type="ARBA" id="ARBA00022490"/>
    </source>
</evidence>
<dbReference type="GO" id="GO:0005737">
    <property type="term" value="C:cytoplasm"/>
    <property type="evidence" value="ECO:0007669"/>
    <property type="project" value="UniProtKB-SubCell"/>
</dbReference>
<comment type="caution">
    <text evidence="13">The sequence shown here is derived from an EMBL/GenBank/DDBJ whole genome shotgun (WGS) entry which is preliminary data.</text>
</comment>
<accession>A0A3D3R9M2</accession>
<reference evidence="13 14" key="1">
    <citation type="journal article" date="2018" name="Nat. Biotechnol.">
        <title>A standardized bacterial taxonomy based on genome phylogeny substantially revises the tree of life.</title>
        <authorList>
            <person name="Parks D.H."/>
            <person name="Chuvochina M."/>
            <person name="Waite D.W."/>
            <person name="Rinke C."/>
            <person name="Skarshewski A."/>
            <person name="Chaumeil P.A."/>
            <person name="Hugenholtz P."/>
        </authorList>
    </citation>
    <scope>NUCLEOTIDE SEQUENCE [LARGE SCALE GENOMIC DNA]</scope>
    <source>
        <strain evidence="13">UBA9375</strain>
    </source>
</reference>
<protein>
    <recommendedName>
        <fullName evidence="6 12">Methenyltetrahydromethanopterin cyclohydrolase</fullName>
        <ecNumber evidence="5 12">3.5.4.27</ecNumber>
    </recommendedName>
    <alternativeName>
        <fullName evidence="10 12">Methenyl-H4MPT cyclohydrolase</fullName>
    </alternativeName>
</protein>
<comment type="pathway">
    <text evidence="3 12">One-carbon metabolism; formaldehyde degradation; formate from formaldehyde (H(4)MPT route): step 3/5.</text>
</comment>
<keyword evidence="8 12" id="KW-0554">One-carbon metabolism</keyword>
<organism evidence="13 14">
    <name type="scientific">Gimesia maris</name>
    <dbReference type="NCBI Taxonomy" id="122"/>
    <lineage>
        <taxon>Bacteria</taxon>
        <taxon>Pseudomonadati</taxon>
        <taxon>Planctomycetota</taxon>
        <taxon>Planctomycetia</taxon>
        <taxon>Planctomycetales</taxon>
        <taxon>Planctomycetaceae</taxon>
        <taxon>Gimesia</taxon>
    </lineage>
</organism>
<keyword evidence="7 12" id="KW-0963">Cytoplasm</keyword>
<comment type="similarity">
    <text evidence="4 12">Belongs to the MCH family.</text>
</comment>
<dbReference type="GO" id="GO:0006730">
    <property type="term" value="P:one-carbon metabolic process"/>
    <property type="evidence" value="ECO:0007669"/>
    <property type="project" value="UniProtKB-UniRule"/>
</dbReference>
<evidence type="ECO:0000256" key="12">
    <source>
        <dbReference type="HAMAP-Rule" id="MF_00486"/>
    </source>
</evidence>
<gene>
    <name evidence="12" type="primary">mch</name>
    <name evidence="13" type="ORF">DIT97_22050</name>
</gene>
<keyword evidence="9 12" id="KW-0378">Hydrolase</keyword>
<dbReference type="AlphaFoldDB" id="A0A3D3R9M2"/>
<dbReference type="InterPro" id="IPR003209">
    <property type="entry name" value="METHMP_CycHdrlase"/>
</dbReference>
<dbReference type="EMBL" id="DQAY01000133">
    <property type="protein sequence ID" value="HCO25574.1"/>
    <property type="molecule type" value="Genomic_DNA"/>
</dbReference>
<comment type="function">
    <text evidence="1 12">Catalyzes the hydrolysis of methenyl-H(4)MPT(+) to 5-formyl-H(4)MPT.</text>
</comment>
<evidence type="ECO:0000256" key="10">
    <source>
        <dbReference type="ARBA" id="ARBA00030468"/>
    </source>
</evidence>
<dbReference type="Gene3D" id="3.10.340.11">
    <property type="entry name" value="Methenyltetrahydromethanopterin Cyclohydrolase, Chain A, domain 1"/>
    <property type="match status" value="1"/>
</dbReference>
<evidence type="ECO:0000256" key="11">
    <source>
        <dbReference type="ARBA" id="ARBA00048684"/>
    </source>
</evidence>
<comment type="catalytic activity">
    <reaction evidence="11 12">
        <text>5,10-methenyl-5,6,7,8-tetrahydromethanopterin + H2O = N(5)-formyl-5,6,7,8-tetrahydromethanopterin + H(+)</text>
        <dbReference type="Rhea" id="RHEA:19053"/>
        <dbReference type="ChEBI" id="CHEBI:15377"/>
        <dbReference type="ChEBI" id="CHEBI:15378"/>
        <dbReference type="ChEBI" id="CHEBI:58018"/>
        <dbReference type="ChEBI" id="CHEBI:58337"/>
        <dbReference type="EC" id="3.5.4.27"/>
    </reaction>
</comment>
<sequence length="316" mass="33572">MSGVLNERACLLAEQLLARAGELKVIPHALQNGAIVVDCGVETPAGLQAGLLLARICMADLCSIQLAPGELEGLSLPYLQVQTDHAVEACLLSQYAGWKIDVDKFFAMGSGPMRAAAEVEDLYRVLAFGESPARTVGVLEANTLPGVDVVEKISKATGVDPKDIVLLVAPTSSIAGNMQVIARSVETAMHKLLECKFDVHRVQAGFGTAPLAPVAKDHLTGIGRTNDSILYGGSVTLWVTGDDESLQEIGPSIPSSSAACYGKPFLDVFAEADHDFYEIDPSFFSPAVIIFQNLDTGNVFQFGQMNTGLLKNSFGF</sequence>
<evidence type="ECO:0000256" key="2">
    <source>
        <dbReference type="ARBA" id="ARBA00004496"/>
    </source>
</evidence>
<dbReference type="SUPFAM" id="SSF56199">
    <property type="entry name" value="Methenyltetrahydromethanopterin cyclohydrolase"/>
    <property type="match status" value="1"/>
</dbReference>
<dbReference type="GO" id="GO:0046294">
    <property type="term" value="P:formaldehyde catabolic process"/>
    <property type="evidence" value="ECO:0007669"/>
    <property type="project" value="UniProtKB-UniRule"/>
</dbReference>